<keyword evidence="2" id="KW-0378">Hydrolase</keyword>
<accession>A0A830G4V6</accession>
<dbReference type="Pfam" id="PF13344">
    <property type="entry name" value="Hydrolase_6"/>
    <property type="match status" value="1"/>
</dbReference>
<dbReference type="PANTHER" id="PTHR19288">
    <property type="entry name" value="4-NITROPHENYLPHOSPHATASE-RELATED"/>
    <property type="match status" value="1"/>
</dbReference>
<dbReference type="RefSeq" id="WP_188873193.1">
    <property type="nucleotide sequence ID" value="NZ_BMOO01000012.1"/>
</dbReference>
<dbReference type="Gene3D" id="3.40.50.1000">
    <property type="entry name" value="HAD superfamily/HAD-like"/>
    <property type="match status" value="2"/>
</dbReference>
<reference evidence="1" key="1">
    <citation type="journal article" date="2014" name="Int. J. Syst. Evol. Microbiol.">
        <title>Complete genome sequence of Corynebacterium casei LMG S-19264T (=DSM 44701T), isolated from a smear-ripened cheese.</title>
        <authorList>
            <consortium name="US DOE Joint Genome Institute (JGI-PGF)"/>
            <person name="Walter F."/>
            <person name="Albersmeier A."/>
            <person name="Kalinowski J."/>
            <person name="Ruckert C."/>
        </authorList>
    </citation>
    <scope>NUCLEOTIDE SEQUENCE</scope>
    <source>
        <strain evidence="1">JCM 16108</strain>
    </source>
</reference>
<reference evidence="2" key="3">
    <citation type="submission" date="2021-03" db="EMBL/GenBank/DDBJ databases">
        <title>Genomic Encyclopedia of Type Strains, Phase IV (KMG-IV): sequencing the most valuable type-strain genomes for metagenomic binning, comparative biology and taxonomic classification.</title>
        <authorList>
            <person name="Goeker M."/>
        </authorList>
    </citation>
    <scope>NUCLEOTIDE SEQUENCE</scope>
    <source>
        <strain evidence="2">DSM 22443</strain>
    </source>
</reference>
<dbReference type="AlphaFoldDB" id="A0A830G4V6"/>
<dbReference type="SUPFAM" id="SSF56784">
    <property type="entry name" value="HAD-like"/>
    <property type="match status" value="1"/>
</dbReference>
<gene>
    <name evidence="1" type="ORF">GCM10009017_27860</name>
    <name evidence="2" type="ORF">J2752_002545</name>
</gene>
<keyword evidence="3" id="KW-1185">Reference proteome</keyword>
<dbReference type="OrthoDB" id="25155at2157"/>
<protein>
    <submittedName>
        <fullName evidence="2">HAD superfamily hydrolase (TIGR01457 family)</fullName>
    </submittedName>
    <submittedName>
        <fullName evidence="1">Haloacid dehalogenase</fullName>
    </submittedName>
</protein>
<dbReference type="InterPro" id="IPR023214">
    <property type="entry name" value="HAD_sf"/>
</dbReference>
<dbReference type="EMBL" id="BMOO01000012">
    <property type="protein sequence ID" value="GGM76558.1"/>
    <property type="molecule type" value="Genomic_DNA"/>
</dbReference>
<dbReference type="Proteomes" id="UP000765891">
    <property type="component" value="Unassembled WGS sequence"/>
</dbReference>
<organism evidence="1 3">
    <name type="scientific">Halarchaeum rubridurum</name>
    <dbReference type="NCBI Taxonomy" id="489911"/>
    <lineage>
        <taxon>Archaea</taxon>
        <taxon>Methanobacteriati</taxon>
        <taxon>Methanobacteriota</taxon>
        <taxon>Stenosarchaea group</taxon>
        <taxon>Halobacteria</taxon>
        <taxon>Halobacteriales</taxon>
        <taxon>Halobacteriaceae</taxon>
    </lineage>
</organism>
<dbReference type="NCBIfam" id="TIGR01460">
    <property type="entry name" value="HAD-SF-IIA"/>
    <property type="match status" value="1"/>
</dbReference>
<dbReference type="InterPro" id="IPR006357">
    <property type="entry name" value="HAD-SF_hydro_IIA"/>
</dbReference>
<dbReference type="Pfam" id="PF13242">
    <property type="entry name" value="Hydrolase_like"/>
    <property type="match status" value="1"/>
</dbReference>
<name>A0A830G4V6_9EURY</name>
<dbReference type="InterPro" id="IPR036412">
    <property type="entry name" value="HAD-like_sf"/>
</dbReference>
<dbReference type="Proteomes" id="UP000614609">
    <property type="component" value="Unassembled WGS sequence"/>
</dbReference>
<dbReference type="EMBL" id="JAGGKO010000004">
    <property type="protein sequence ID" value="MBP1955622.1"/>
    <property type="molecule type" value="Genomic_DNA"/>
</dbReference>
<dbReference type="GO" id="GO:0016791">
    <property type="term" value="F:phosphatase activity"/>
    <property type="evidence" value="ECO:0007669"/>
    <property type="project" value="TreeGrafter"/>
</dbReference>
<dbReference type="PIRSF" id="PIRSF000915">
    <property type="entry name" value="PGP-type_phosphatase"/>
    <property type="match status" value="1"/>
</dbReference>
<reference evidence="1" key="2">
    <citation type="submission" date="2020-09" db="EMBL/GenBank/DDBJ databases">
        <authorList>
            <person name="Sun Q."/>
            <person name="Ohkuma M."/>
        </authorList>
    </citation>
    <scope>NUCLEOTIDE SEQUENCE</scope>
    <source>
        <strain evidence="1">JCM 16108</strain>
    </source>
</reference>
<dbReference type="GO" id="GO:0005737">
    <property type="term" value="C:cytoplasm"/>
    <property type="evidence" value="ECO:0007669"/>
    <property type="project" value="TreeGrafter"/>
</dbReference>
<sequence>MSYAAAFVDLDGTVWRGRSAIPGANAGLRALRDAAVPIVFLTNNTGVRRDAVTSRLDGMGVAYEGEPVVTAAWATAAYLAEHRPDATVHVMGQDTVEAEIEEAGLTLSTDGRADVVVAGYDERVSFARLTGALRAFGPGTVFVATNRDRTTPEEGGPVPGANAFVSAIEGMVDQEPVVVGKPETRMADLAAGEVGADVHDCLMVGDNLETDVLMGERAGMDTALVRSGVSTREDVAASEIEPTYVLDDLGDVASLL</sequence>
<evidence type="ECO:0000313" key="2">
    <source>
        <dbReference type="EMBL" id="MBP1955622.1"/>
    </source>
</evidence>
<proteinExistence type="predicted"/>
<evidence type="ECO:0000313" key="1">
    <source>
        <dbReference type="EMBL" id="GGM76558.1"/>
    </source>
</evidence>
<comment type="caution">
    <text evidence="1">The sequence shown here is derived from an EMBL/GenBank/DDBJ whole genome shotgun (WGS) entry which is preliminary data.</text>
</comment>
<evidence type="ECO:0000313" key="3">
    <source>
        <dbReference type="Proteomes" id="UP000614609"/>
    </source>
</evidence>
<dbReference type="PANTHER" id="PTHR19288:SF46">
    <property type="entry name" value="HALOACID DEHALOGENASE-LIKE HYDROLASE DOMAIN-CONTAINING PROTEIN 2"/>
    <property type="match status" value="1"/>
</dbReference>